<sequence length="143" mass="16609">MALKGTSSVNFDVKSPASDFFQEFMVKTNFPKEGHAEIEIDTIAGTEKRRNRYKMSRFHITKDWYETIKESLPDDKTWQNLDRFKQLEGTMTVIAKEGGKGAEGVWTVEYEKTRSELDVPHFIIDTCVKFFKVMDENLLELSN</sequence>
<dbReference type="OrthoDB" id="1037914at2759"/>
<dbReference type="SMART" id="SM01037">
    <property type="entry name" value="Bet_v_1"/>
    <property type="match status" value="1"/>
</dbReference>
<dbReference type="EMBL" id="KB870812">
    <property type="protein sequence ID" value="EOA15045.1"/>
    <property type="molecule type" value="Genomic_DNA"/>
</dbReference>
<proteinExistence type="predicted"/>
<name>R0GRU2_9BRAS</name>
<dbReference type="STRING" id="81985.R0GRU2"/>
<keyword evidence="3" id="KW-1185">Reference proteome</keyword>
<dbReference type="InterPro" id="IPR023393">
    <property type="entry name" value="START-like_dom_sf"/>
</dbReference>
<dbReference type="GO" id="GO:0006952">
    <property type="term" value="P:defense response"/>
    <property type="evidence" value="ECO:0007669"/>
    <property type="project" value="InterPro"/>
</dbReference>
<reference evidence="3" key="1">
    <citation type="journal article" date="2013" name="Nat. Genet.">
        <title>The Capsella rubella genome and the genomic consequences of rapid mating system evolution.</title>
        <authorList>
            <person name="Slotte T."/>
            <person name="Hazzouri K.M."/>
            <person name="Agren J.A."/>
            <person name="Koenig D."/>
            <person name="Maumus F."/>
            <person name="Guo Y.L."/>
            <person name="Steige K."/>
            <person name="Platts A.E."/>
            <person name="Escobar J.S."/>
            <person name="Newman L.K."/>
            <person name="Wang W."/>
            <person name="Mandakova T."/>
            <person name="Vello E."/>
            <person name="Smith L.M."/>
            <person name="Henz S.R."/>
            <person name="Steffen J."/>
            <person name="Takuno S."/>
            <person name="Brandvain Y."/>
            <person name="Coop G."/>
            <person name="Andolfatto P."/>
            <person name="Hu T.T."/>
            <person name="Blanchette M."/>
            <person name="Clark R.M."/>
            <person name="Quesneville H."/>
            <person name="Nordborg M."/>
            <person name="Gaut B.S."/>
            <person name="Lysak M.A."/>
            <person name="Jenkins J."/>
            <person name="Grimwood J."/>
            <person name="Chapman J."/>
            <person name="Prochnik S."/>
            <person name="Shu S."/>
            <person name="Rokhsar D."/>
            <person name="Schmutz J."/>
            <person name="Weigel D."/>
            <person name="Wright S.I."/>
        </authorList>
    </citation>
    <scope>NUCLEOTIDE SEQUENCE [LARGE SCALE GENOMIC DNA]</scope>
    <source>
        <strain evidence="3">cv. Monte Gargano</strain>
    </source>
</reference>
<protein>
    <recommendedName>
        <fullName evidence="1">Bet v I/Major latex protein domain-containing protein</fullName>
    </recommendedName>
</protein>
<dbReference type="Pfam" id="PF00407">
    <property type="entry name" value="Bet_v_1"/>
    <property type="match status" value="1"/>
</dbReference>
<dbReference type="Gene3D" id="3.30.530.20">
    <property type="match status" value="1"/>
</dbReference>
<dbReference type="SUPFAM" id="SSF55961">
    <property type="entry name" value="Bet v1-like"/>
    <property type="match status" value="1"/>
</dbReference>
<feature type="domain" description="Bet v I/Major latex protein" evidence="1">
    <location>
        <begin position="2"/>
        <end position="141"/>
    </location>
</feature>
<evidence type="ECO:0000313" key="2">
    <source>
        <dbReference type="EMBL" id="EOA15045.1"/>
    </source>
</evidence>
<dbReference type="InterPro" id="IPR000916">
    <property type="entry name" value="Bet_v_I/MLP"/>
</dbReference>
<gene>
    <name evidence="2" type="ORF">CARUB_v10028403mg</name>
</gene>
<dbReference type="Proteomes" id="UP000029121">
    <property type="component" value="Unassembled WGS sequence"/>
</dbReference>
<dbReference type="KEGG" id="crb:17875647"/>
<dbReference type="AlphaFoldDB" id="R0GRU2"/>
<evidence type="ECO:0000259" key="1">
    <source>
        <dbReference type="SMART" id="SM01037"/>
    </source>
</evidence>
<organism evidence="2 3">
    <name type="scientific">Capsella rubella</name>
    <dbReference type="NCBI Taxonomy" id="81985"/>
    <lineage>
        <taxon>Eukaryota</taxon>
        <taxon>Viridiplantae</taxon>
        <taxon>Streptophyta</taxon>
        <taxon>Embryophyta</taxon>
        <taxon>Tracheophyta</taxon>
        <taxon>Spermatophyta</taxon>
        <taxon>Magnoliopsida</taxon>
        <taxon>eudicotyledons</taxon>
        <taxon>Gunneridae</taxon>
        <taxon>Pentapetalae</taxon>
        <taxon>rosids</taxon>
        <taxon>malvids</taxon>
        <taxon>Brassicales</taxon>
        <taxon>Brassicaceae</taxon>
        <taxon>Camelineae</taxon>
        <taxon>Capsella</taxon>
    </lineage>
</organism>
<evidence type="ECO:0000313" key="3">
    <source>
        <dbReference type="Proteomes" id="UP000029121"/>
    </source>
</evidence>
<accession>R0GRU2</accession>